<dbReference type="AlphaFoldDB" id="A0A1V4HDF1"/>
<protein>
    <submittedName>
        <fullName evidence="1">Uncharacterized protein</fullName>
    </submittedName>
</protein>
<gene>
    <name evidence="1" type="ORF">BC351_34180</name>
</gene>
<reference evidence="2" key="1">
    <citation type="submission" date="2016-07" db="EMBL/GenBank/DDBJ databases">
        <authorList>
            <person name="Florea S."/>
            <person name="Webb J.S."/>
            <person name="Jaromczyk J."/>
            <person name="Schardl C.L."/>
        </authorList>
    </citation>
    <scope>NUCLEOTIDE SEQUENCE [LARGE SCALE GENOMIC DNA]</scope>
    <source>
        <strain evidence="2">CY1</strain>
    </source>
</reference>
<evidence type="ECO:0000313" key="1">
    <source>
        <dbReference type="EMBL" id="OPH51865.1"/>
    </source>
</evidence>
<evidence type="ECO:0000313" key="2">
    <source>
        <dbReference type="Proteomes" id="UP000190626"/>
    </source>
</evidence>
<dbReference type="OrthoDB" id="513854at2"/>
<dbReference type="STRING" id="1469647.BC351_34180"/>
<accession>A0A1V4HDF1</accession>
<dbReference type="EMBL" id="MBTG01000029">
    <property type="protein sequence ID" value="OPH51865.1"/>
    <property type="molecule type" value="Genomic_DNA"/>
</dbReference>
<comment type="caution">
    <text evidence="1">The sequence shown here is derived from an EMBL/GenBank/DDBJ whole genome shotgun (WGS) entry which is preliminary data.</text>
</comment>
<dbReference type="Proteomes" id="UP000190626">
    <property type="component" value="Unassembled WGS sequence"/>
</dbReference>
<proteinExistence type="predicted"/>
<sequence>MSVSVFRMNLEDNSFELGFELPISNEEFFTKFWQPAIEELKIYGIQNGVELRKEQLASTLLELKNLRIWALANLENNDLEYMVTRIDLLIKKLPLAFKAENTILWIG</sequence>
<dbReference type="RefSeq" id="WP_079416795.1">
    <property type="nucleotide sequence ID" value="NZ_MBTG01000029.1"/>
</dbReference>
<keyword evidence="2" id="KW-1185">Reference proteome</keyword>
<organism evidence="1 2">
    <name type="scientific">Paenibacillus ferrarius</name>
    <dbReference type="NCBI Taxonomy" id="1469647"/>
    <lineage>
        <taxon>Bacteria</taxon>
        <taxon>Bacillati</taxon>
        <taxon>Bacillota</taxon>
        <taxon>Bacilli</taxon>
        <taxon>Bacillales</taxon>
        <taxon>Paenibacillaceae</taxon>
        <taxon>Paenibacillus</taxon>
    </lineage>
</organism>
<name>A0A1V4HDF1_9BACL</name>